<reference evidence="7 8" key="1">
    <citation type="submission" date="2024-10" db="EMBL/GenBank/DDBJ databases">
        <title>The Natural Products Discovery Center: Release of the First 8490 Sequenced Strains for Exploring Actinobacteria Biosynthetic Diversity.</title>
        <authorList>
            <person name="Kalkreuter E."/>
            <person name="Kautsar S.A."/>
            <person name="Yang D."/>
            <person name="Bader C.D."/>
            <person name="Teijaro C.N."/>
            <person name="Fluegel L."/>
            <person name="Davis C.M."/>
            <person name="Simpson J.R."/>
            <person name="Lauterbach L."/>
            <person name="Steele A.D."/>
            <person name="Gui C."/>
            <person name="Meng S."/>
            <person name="Li G."/>
            <person name="Viehrig K."/>
            <person name="Ye F."/>
            <person name="Su P."/>
            <person name="Kiefer A.F."/>
            <person name="Nichols A."/>
            <person name="Cepeda A.J."/>
            <person name="Yan W."/>
            <person name="Fan B."/>
            <person name="Jiang Y."/>
            <person name="Adhikari A."/>
            <person name="Zheng C.-J."/>
            <person name="Schuster L."/>
            <person name="Cowan T.M."/>
            <person name="Smanski M.J."/>
            <person name="Chevrette M.G."/>
            <person name="De Carvalho L.P.S."/>
            <person name="Shen B."/>
        </authorList>
    </citation>
    <scope>NUCLEOTIDE SEQUENCE [LARGE SCALE GENOMIC DNA]</scope>
    <source>
        <strain evidence="7 8">NPDC048320</strain>
    </source>
</reference>
<comment type="caution">
    <text evidence="7">The sequence shown here is derived from an EMBL/GenBank/DDBJ whole genome shotgun (WGS) entry which is preliminary data.</text>
</comment>
<keyword evidence="8" id="KW-1185">Reference proteome</keyword>
<keyword evidence="4" id="KW-0677">Repeat</keyword>
<dbReference type="PROSITE" id="PS00012">
    <property type="entry name" value="PHOSPHOPANTETHEINE"/>
    <property type="match status" value="2"/>
</dbReference>
<dbReference type="PANTHER" id="PTHR45527">
    <property type="entry name" value="NONRIBOSOMAL PEPTIDE SYNTHETASE"/>
    <property type="match status" value="1"/>
</dbReference>
<dbReference type="SMART" id="SM00824">
    <property type="entry name" value="PKS_TE"/>
    <property type="match status" value="1"/>
</dbReference>
<organism evidence="7 8">
    <name type="scientific">Streptomyces cinerochromogenes</name>
    <dbReference type="NCBI Taxonomy" id="66422"/>
    <lineage>
        <taxon>Bacteria</taxon>
        <taxon>Bacillati</taxon>
        <taxon>Actinomycetota</taxon>
        <taxon>Actinomycetes</taxon>
        <taxon>Kitasatosporales</taxon>
        <taxon>Streptomycetaceae</taxon>
        <taxon>Streptomyces</taxon>
    </lineage>
</organism>
<feature type="domain" description="Carrier" evidence="6">
    <location>
        <begin position="2535"/>
        <end position="2610"/>
    </location>
</feature>
<dbReference type="InterPro" id="IPR009081">
    <property type="entry name" value="PP-bd_ACP"/>
</dbReference>
<dbReference type="Pfam" id="PF00550">
    <property type="entry name" value="PP-binding"/>
    <property type="match status" value="3"/>
</dbReference>
<feature type="domain" description="Carrier" evidence="6">
    <location>
        <begin position="986"/>
        <end position="1060"/>
    </location>
</feature>
<protein>
    <submittedName>
        <fullName evidence="7">Amino acid adenylation domain-containing protein</fullName>
    </submittedName>
</protein>
<dbReference type="InterPro" id="IPR001242">
    <property type="entry name" value="Condensation_dom"/>
</dbReference>
<dbReference type="SMART" id="SM00823">
    <property type="entry name" value="PKS_PP"/>
    <property type="match status" value="3"/>
</dbReference>
<evidence type="ECO:0000259" key="6">
    <source>
        <dbReference type="PROSITE" id="PS50075"/>
    </source>
</evidence>
<dbReference type="SUPFAM" id="SSF56801">
    <property type="entry name" value="Acetyl-CoA synthetase-like"/>
    <property type="match status" value="3"/>
</dbReference>
<dbReference type="NCBIfam" id="NF003417">
    <property type="entry name" value="PRK04813.1"/>
    <property type="match status" value="4"/>
</dbReference>
<dbReference type="Gene3D" id="2.30.38.10">
    <property type="entry name" value="Luciferase, Domain 3"/>
    <property type="match status" value="1"/>
</dbReference>
<gene>
    <name evidence="7" type="ORF">ACGFZB_35245</name>
</gene>
<dbReference type="Proteomes" id="UP001604267">
    <property type="component" value="Unassembled WGS sequence"/>
</dbReference>
<dbReference type="PROSITE" id="PS00455">
    <property type="entry name" value="AMP_BINDING"/>
    <property type="match status" value="2"/>
</dbReference>
<dbReference type="InterPro" id="IPR020802">
    <property type="entry name" value="TesA-like"/>
</dbReference>
<keyword evidence="3" id="KW-0597">Phosphoprotein</keyword>
<dbReference type="InterPro" id="IPR029058">
    <property type="entry name" value="AB_hydrolase_fold"/>
</dbReference>
<dbReference type="InterPro" id="IPR045851">
    <property type="entry name" value="AMP-bd_C_sf"/>
</dbReference>
<dbReference type="InterPro" id="IPR000873">
    <property type="entry name" value="AMP-dep_synth/lig_dom"/>
</dbReference>
<dbReference type="Gene3D" id="3.40.50.12780">
    <property type="entry name" value="N-terminal domain of ligase-like"/>
    <property type="match status" value="2"/>
</dbReference>
<dbReference type="CDD" id="cd05930">
    <property type="entry name" value="A_NRPS"/>
    <property type="match status" value="1"/>
</dbReference>
<dbReference type="Pfam" id="PF00975">
    <property type="entry name" value="Thioesterase"/>
    <property type="match status" value="1"/>
</dbReference>
<dbReference type="PROSITE" id="PS50075">
    <property type="entry name" value="CARRIER"/>
    <property type="match status" value="3"/>
</dbReference>
<evidence type="ECO:0000313" key="8">
    <source>
        <dbReference type="Proteomes" id="UP001604267"/>
    </source>
</evidence>
<evidence type="ECO:0000313" key="7">
    <source>
        <dbReference type="EMBL" id="MFG3015610.1"/>
    </source>
</evidence>
<accession>A0ABW7BFI6</accession>
<dbReference type="Gene3D" id="3.40.50.1820">
    <property type="entry name" value="alpha/beta hydrolase"/>
    <property type="match status" value="1"/>
</dbReference>
<dbReference type="InterPro" id="IPR020806">
    <property type="entry name" value="PKS_PP-bd"/>
</dbReference>
<comment type="cofactor">
    <cofactor evidence="1">
        <name>pantetheine 4'-phosphate</name>
        <dbReference type="ChEBI" id="CHEBI:47942"/>
    </cofactor>
</comment>
<sequence length="3779" mass="402712">MTSVQTAGLPLTAGQKDIWFDAKLSGGGATYNTAIYWDIRGPLDPDLFRTALARLAEESECLRVRFDDQGGEPRQFVEPLGALPLTVTDVSTAPDPAAAAEQAIRADLAVPFPLDEGPGEASGGASGEGPDDAPYVPLFRLSVFTLGPERTFFCLLNHHLVSDGFSYVIYFQRLSEIYGALLDGTSPDDNRFPPLAALVEAEAAYTASPKAERDAAYWQRQVGDGPELISLATRDAEPAQTFHQEGTVLPERTAELLRSVAWESRVTWQTTLAAALGAYTARTTGTEDVLLALPVTARVGGTMQRVPGMVVNNLPLRLAVPAHTTRATLLAETYQVFSQSLKHQRHRVSRIRRAMGLSSDDRRPFGPFLNMMPQVEKLAIGPCEATIYSPSTGLVDDLEFTVADKGDAGIGVDLSGNTARYDRAEIRTHLDRFTAFLGAFLQAAPDAPLGGLDLLTAEERADLSATLTGPVRETPYRGVVERVREQAARAPHAVAVTDDGGSIDYAALVGRASAVSRLLTGHGPVAVLTEPGRDFVTAELAVLGAGRAFVPLDPGAPAARLTALLRDSGAGSLLTQDEHTDLARRITAPLDAPLPVHVLDGRTDAADDLAPVTGGPLDLAYVIYTSGSTGKPKGAMVQRGGMVNHLLAKIEEFGLTSADALVHNAPVTFDVTVWQTLTTLLVGGRVRAFARGDIADPDVLFPVIGAEELTVIEVVPSLLRATLDVWDAAGTAPALPALRWMISNGEALPADLCTRWFARYPDIPLANLYGPTECSDDVTHAYLTGPGDLDAPVVPIGRPLRNTRLYVLGADLRPVPRGVQGELFIAGRGVGRGYLADPCRTATTFVPDPFAADGSRMYRTGDHVVLRSDGQLAFVGRVDHQVKIRGQRIELGEVETALRALPGIADAVAAAVTDPAGQKRLVGYVVGDGARPDTAAARGLLAERLPGALVPTALVALDELPLTAHGKVDRKALPAPDFGAPTRGRAARTDEERILCTVLAEVLGLPEVGPEDSFFALGGDSISSLQVVSRARKEGLVITARDVFRHRTPAAIAAAAGHAGQTAPPAVEEDGVGEVGLLPVADQLRELLAHLPEETRQFAQYATVTVPAEVDAPRLERALQAVLDRHDTLRLRLTTPVPGLWSLTTQPRGSVAAADVLRTATLPVDGDRPARLAGELAAARARLRPEDGLVAQAVLLRDEDTDAPGTLLLVIHHLAVDGVSWRILLPDLRAAWEAVAAGTEPRLDAVPTSYRRWAQTLTEEARTADRVAELPLWTGQLTGESVTLAEQPLDPARDVHGSAGTLRIELPAEHTAALLTTVPAAFHAEINEVLLTGLALALADRARRSGSTVTRAVVELEGHGREQAAGDLDLSRTVGWFTSVYPVGLDVGALDWDDVWQAGPSLGAALKRTKAALHTLPDRGIGHGLLRHLNPQTAAVLARTPVPQLAFNYLGRFTASGGDWSMVAGGAGQTAAPGTPLRQPVEVVAVTEDRPRGPVLVADWTWASALLDEADVRDLAETWFRALRALAAHAERPGASGRIPAEFPLVHVEQREIDAYEAELRGVTDILPLSPLQRGLLFQAEFDRQGMDAYTLQVVMDIGGPLDRTALRAAAEALLERNPGLRACFRERDTGDPVQLIPDHVELPWTEIDLTHVDAAEVDAETARRTDEEWLHRFDVTRGPLTRFTVYRIADDRHRVVWTTHHMLVDGWSLSAVLAEELVTLWAGGADTGALARVAPARRYLEWSAAQDKEAARAAWRTELAGVEGATRLGPADRDRVSVLPRTLVAGIPAGVTDALTRWAHRRGLTLNTVMQGAWATVLGALTGRDDVTFGAVVSGRPAELPEVERMVGAFLHTLPVRARLDAAQPFEAMLTDLQDRQLGLEPHHHLGLAEVQSCAGSGELFDTVVSFHNYPTGALDRIGEHIPGLTMLGWTARVVAEYPLAIGVFPGADGQLRVEAQYRPDVFTEEHTDGFVQRFLRVLERLAADPGAPLGHVDTLDDAERHRLTRTWAGVDAARPEPAALATDAFERWAARFPDKPAVSLGADVLTYGELNTRANRLARLLVSRGVRAEQPVAVLLPRSPQLVVAALAAVKAGAVFLPVDVDYPADRIGYLLADAQPAVLLTDTATAARPAGLPGLPGLTDTPLLLDAPATAAELADLPGTDLTDAGDRHEALDPLHTAYMIYTSGSTGRPKGVTVPHTGLMAMVDSLTERFGLDEDVRVLQFASFSFDASVFGIMLALLNGGTLVIADEEHRTPGQPLVDLINDQRINLAALPPVVVGALPEGSTLPADLRMVVTGEAVPAEVVDRWAGSVRMFNGYGPTEAVVGCTVSGPLVPGRGRPPIGRPTAAHRVYVLDRALRPVPVGSAGELYVGGGLARGYLGRPDLTALRFVPDPHGPAGSRMYRTGDLVRWLPDGELDYLDRTDDQVQLRGIRIELGEISTALTAMTGVEQAAVVMREDEAGERRLVAYVVAAGAGAGVDTTALRDRLVTELPDYMVPSAVVALDALPLTTNGKLDRAALPDPELGTGVRGRAPRTPVEEILCGLFADILGREQVYADDDFFEIGGHSLLATRLVSRVRSVLGAELPIRALFEARTVAALAARVAQADRARPALAPAPAGAERPLSFTQQRQWFLNRREGSADGSFNSVLAFRLTGQLDADALQAALRDLTERHEVLRTVIPDTDGVPSLRVLDAAAGAPALKVVSVPADEVRAAVAAEADRGFDLTEETPLRVRLFPVGPGECVLLFVIHHIAFDGWSMGPFLGDFGAAYRARSKGRAPRFEPLPVQYADFAVWQRELLGGDDDPDSLAAEQLDFWRDALAGLPDETPLPADFPRPDRGTRTGDVVLFDVDAGLCSAVGELARSTGTTEFIVFQAALSTLLTRRGAGTDIPVGVSVAGRTDDALADVVGMFLNTLVLRGDTGGDPTFRELLDRLRETDLAAFSHQDVPFDQVVDALRPARALNRHPLFQVSLTVQYDGVRDLGLPGLTARPEYVPSRQAKLDLVVELVPAYGSDGMQGLLTFSEDLFTRETAEGLAAQFTQVLRDAVADPDVRIGDLEIAGADAPAATERYDDGSDAGDGTDDGDAFAGIVRQLPETTLLDLFAARVAEAPDAVATGSGPQALSYAELDRYADDLAHTLVAAGAGPERTVALAVPRAADQALAALAVLKAGAAYVPLAADEPADAVRALFADVDPVCVLTTAGLAGRLRTTGVPVLVLDVAGLRTGAAVPDHPRPVPATARPGQAAYVIRGGATGTVVEHRTAAAHVATALDDGRPGEAGLFGALLAGTGVATRERPPAAWSAPDTVPADAALWPAHGYVLDEALRPAAEGELYLAGAAVARAYAGRATATAERFVADPWGGVGARMWRTGRKVTRDAAVPAEPAVPPADAPAPAEAPVEADPVVARLCAIVAEVVGAESVGAAENFFETRSMDSMKSLRLVARARKEGIEITIADVFRHQNVAALAAGLRPQPAPEPAAEAPAPAMRTTVRAVAEAIAETEELEHADTFAPLLTIRPTGERPPVFCVHSGVGLALSYLPLARYIGAEHPLYGLQSPTVVAGAPLPDSIEENAAAYVELIRRVRPEGPYHLFGWSYGGLLAYEIAVQLRAAGQEVGLLANLDAYPRTDVVDERDVQGSLTWLLEGIGHDPAEFAGRDLTPADLVDVLRRDNNPLARLGEERMSRMVDLMARHQVLNTRYRPGRYDGEMQLFLADRSPWGDVTDKDRLWEPYARGPVTIHHVDCGHDDMLTGPNLDRIGRAVAAELDRLHASDGGDR</sequence>
<dbReference type="InterPro" id="IPR001031">
    <property type="entry name" value="Thioesterase"/>
</dbReference>
<dbReference type="PANTHER" id="PTHR45527:SF1">
    <property type="entry name" value="FATTY ACID SYNTHASE"/>
    <property type="match status" value="1"/>
</dbReference>
<dbReference type="NCBIfam" id="TIGR01720">
    <property type="entry name" value="NRPS-para261"/>
    <property type="match status" value="1"/>
</dbReference>
<proteinExistence type="predicted"/>
<evidence type="ECO:0000256" key="3">
    <source>
        <dbReference type="ARBA" id="ARBA00022553"/>
    </source>
</evidence>
<dbReference type="Gene3D" id="3.30.559.10">
    <property type="entry name" value="Chloramphenicol acetyltransferase-like domain"/>
    <property type="match status" value="4"/>
</dbReference>
<dbReference type="SUPFAM" id="SSF47336">
    <property type="entry name" value="ACP-like"/>
    <property type="match status" value="3"/>
</dbReference>
<dbReference type="Gene3D" id="3.30.300.30">
    <property type="match status" value="2"/>
</dbReference>
<dbReference type="EMBL" id="JBICYV010000021">
    <property type="protein sequence ID" value="MFG3015610.1"/>
    <property type="molecule type" value="Genomic_DNA"/>
</dbReference>
<dbReference type="Gene3D" id="1.10.1200.10">
    <property type="entry name" value="ACP-like"/>
    <property type="match status" value="2"/>
</dbReference>
<keyword evidence="2" id="KW-0596">Phosphopantetheine</keyword>
<dbReference type="InterPro" id="IPR006162">
    <property type="entry name" value="Ppantetheine_attach_site"/>
</dbReference>
<dbReference type="InterPro" id="IPR020845">
    <property type="entry name" value="AMP-binding_CS"/>
</dbReference>
<feature type="domain" description="Carrier" evidence="6">
    <location>
        <begin position="3402"/>
        <end position="3477"/>
    </location>
</feature>
<dbReference type="InterPro" id="IPR042099">
    <property type="entry name" value="ANL_N_sf"/>
</dbReference>
<dbReference type="InterPro" id="IPR010071">
    <property type="entry name" value="AA_adenyl_dom"/>
</dbReference>
<dbReference type="Pfam" id="PF00501">
    <property type="entry name" value="AMP-binding"/>
    <property type="match status" value="3"/>
</dbReference>
<dbReference type="SUPFAM" id="SSF52777">
    <property type="entry name" value="CoA-dependent acyltransferases"/>
    <property type="match status" value="8"/>
</dbReference>
<keyword evidence="5" id="KW-0045">Antibiotic biosynthesis</keyword>
<dbReference type="Gene3D" id="3.30.559.30">
    <property type="entry name" value="Nonribosomal peptide synthetase, condensation domain"/>
    <property type="match status" value="4"/>
</dbReference>
<dbReference type="InterPro" id="IPR023213">
    <property type="entry name" value="CAT-like_dom_sf"/>
</dbReference>
<dbReference type="InterPro" id="IPR036736">
    <property type="entry name" value="ACP-like_sf"/>
</dbReference>
<evidence type="ECO:0000256" key="4">
    <source>
        <dbReference type="ARBA" id="ARBA00022737"/>
    </source>
</evidence>
<dbReference type="RefSeq" id="WP_392823438.1">
    <property type="nucleotide sequence ID" value="NZ_JBICYV010000021.1"/>
</dbReference>
<evidence type="ECO:0000256" key="2">
    <source>
        <dbReference type="ARBA" id="ARBA00022450"/>
    </source>
</evidence>
<evidence type="ECO:0000256" key="5">
    <source>
        <dbReference type="ARBA" id="ARBA00023194"/>
    </source>
</evidence>
<dbReference type="Gene3D" id="3.40.50.980">
    <property type="match status" value="4"/>
</dbReference>
<dbReference type="InterPro" id="IPR025110">
    <property type="entry name" value="AMP-bd_C"/>
</dbReference>
<dbReference type="Pfam" id="PF00668">
    <property type="entry name" value="Condensation"/>
    <property type="match status" value="5"/>
</dbReference>
<dbReference type="SUPFAM" id="SSF53474">
    <property type="entry name" value="alpha/beta-Hydrolases"/>
    <property type="match status" value="1"/>
</dbReference>
<dbReference type="InterPro" id="IPR010060">
    <property type="entry name" value="NRPS_synth"/>
</dbReference>
<evidence type="ECO:0000256" key="1">
    <source>
        <dbReference type="ARBA" id="ARBA00001957"/>
    </source>
</evidence>
<dbReference type="CDD" id="cd19540">
    <property type="entry name" value="LCL_NRPS-like"/>
    <property type="match status" value="1"/>
</dbReference>
<name>A0ABW7BFI6_9ACTN</name>
<dbReference type="Pfam" id="PF13193">
    <property type="entry name" value="AMP-binding_C"/>
    <property type="match status" value="2"/>
</dbReference>
<dbReference type="NCBIfam" id="TIGR01733">
    <property type="entry name" value="AA-adenyl-dom"/>
    <property type="match status" value="2"/>
</dbReference>